<dbReference type="WBParaSite" id="Pan_g11795.t1">
    <property type="protein sequence ID" value="Pan_g11795.t1"/>
    <property type="gene ID" value="Pan_g11795"/>
</dbReference>
<reference evidence="2" key="1">
    <citation type="journal article" date="2013" name="Genetics">
        <title>The draft genome and transcriptome of Panagrellus redivivus are shaped by the harsh demands of a free-living lifestyle.</title>
        <authorList>
            <person name="Srinivasan J."/>
            <person name="Dillman A.R."/>
            <person name="Macchietto M.G."/>
            <person name="Heikkinen L."/>
            <person name="Lakso M."/>
            <person name="Fracchia K.M."/>
            <person name="Antoshechkin I."/>
            <person name="Mortazavi A."/>
            <person name="Wong G."/>
            <person name="Sternberg P.W."/>
        </authorList>
    </citation>
    <scope>NUCLEOTIDE SEQUENCE [LARGE SCALE GENOMIC DNA]</scope>
    <source>
        <strain evidence="2">MT8872</strain>
    </source>
</reference>
<accession>A0A7E4UR57</accession>
<sequence length="84" mass="9839">MVAQPSSYRQAEGMFTTELGDLDFDVTTANPTADDAWGDADLDVDQLDRVLQEQKQRERQEKQKSRLEEHQRRLVEKQQHRKPV</sequence>
<proteinExistence type="predicted"/>
<dbReference type="AlphaFoldDB" id="A0A7E4UR57"/>
<feature type="region of interest" description="Disordered" evidence="1">
    <location>
        <begin position="54"/>
        <end position="84"/>
    </location>
</feature>
<feature type="region of interest" description="Disordered" evidence="1">
    <location>
        <begin position="17"/>
        <end position="40"/>
    </location>
</feature>
<evidence type="ECO:0000256" key="1">
    <source>
        <dbReference type="SAM" id="MobiDB-lite"/>
    </source>
</evidence>
<evidence type="ECO:0000313" key="3">
    <source>
        <dbReference type="WBParaSite" id="Pan_g11795.t1"/>
    </source>
</evidence>
<evidence type="ECO:0000313" key="2">
    <source>
        <dbReference type="Proteomes" id="UP000492821"/>
    </source>
</evidence>
<dbReference type="Proteomes" id="UP000492821">
    <property type="component" value="Unassembled WGS sequence"/>
</dbReference>
<feature type="compositionally biased region" description="Basic and acidic residues" evidence="1">
    <location>
        <begin position="54"/>
        <end position="78"/>
    </location>
</feature>
<reference evidence="3" key="2">
    <citation type="submission" date="2020-10" db="UniProtKB">
        <authorList>
            <consortium name="WormBaseParasite"/>
        </authorList>
    </citation>
    <scope>IDENTIFICATION</scope>
</reference>
<organism evidence="2 3">
    <name type="scientific">Panagrellus redivivus</name>
    <name type="common">Microworm</name>
    <dbReference type="NCBI Taxonomy" id="6233"/>
    <lineage>
        <taxon>Eukaryota</taxon>
        <taxon>Metazoa</taxon>
        <taxon>Ecdysozoa</taxon>
        <taxon>Nematoda</taxon>
        <taxon>Chromadorea</taxon>
        <taxon>Rhabditida</taxon>
        <taxon>Tylenchina</taxon>
        <taxon>Panagrolaimomorpha</taxon>
        <taxon>Panagrolaimoidea</taxon>
        <taxon>Panagrolaimidae</taxon>
        <taxon>Panagrellus</taxon>
    </lineage>
</organism>
<name>A0A7E4UR57_PANRE</name>
<keyword evidence="2" id="KW-1185">Reference proteome</keyword>
<protein>
    <submittedName>
        <fullName evidence="3">PRP1_N domain-containing protein</fullName>
    </submittedName>
</protein>